<dbReference type="AlphaFoldDB" id="A0A834Z8E9"/>
<sequence length="309" mass="35163">MEKASVEMDLDEWEFIPDNGFLEFHHHKDGWKRFSPRKASFDPKSMFDMNYFICPSPNSHQIVETPTNSSVSKGMKKLVPVPILLEPTLGKTPDYELVKEVTKDPIEISIIPPVVSEKIKTTNMEAVGADQDPVSQVFFKKMKENEFVDMKMDSPKSSSRGSRPQIEMGSIQFEEKEEAYKGEAMEHKTSSKETIDQEMVKKDCLDSNIKEETNWEGSGLNIWRWRLTGIGALCSIGVAAATICIFIFGSRQRHKHQQQNQKLRFQIYDDKTIKQVVHHATKLNQALSAVRGVPHTRAHITSGGYYQGL</sequence>
<dbReference type="Pfam" id="PF20705">
    <property type="entry name" value="DUF6821"/>
    <property type="match status" value="1"/>
</dbReference>
<name>A0A834Z8E9_TETSI</name>
<accession>A0A834Z8E9</accession>
<dbReference type="OrthoDB" id="766965at2759"/>
<dbReference type="PANTHER" id="PTHR33646">
    <property type="entry name" value="GB|AAF00631.1"/>
    <property type="match status" value="1"/>
</dbReference>
<evidence type="ECO:0000256" key="1">
    <source>
        <dbReference type="SAM" id="Phobius"/>
    </source>
</evidence>
<protein>
    <recommendedName>
        <fullName evidence="2">DUF6821 domain-containing protein</fullName>
    </recommendedName>
</protein>
<keyword evidence="1" id="KW-1133">Transmembrane helix</keyword>
<keyword evidence="1" id="KW-0812">Transmembrane</keyword>
<dbReference type="Proteomes" id="UP000655225">
    <property type="component" value="Unassembled WGS sequence"/>
</dbReference>
<dbReference type="PANTHER" id="PTHR33646:SF2">
    <property type="entry name" value="F20H23.8 PROTEIN"/>
    <property type="match status" value="1"/>
</dbReference>
<evidence type="ECO:0000313" key="3">
    <source>
        <dbReference type="EMBL" id="KAF8398572.1"/>
    </source>
</evidence>
<keyword evidence="4" id="KW-1185">Reference proteome</keyword>
<dbReference type="OMA" id="HHATRLN"/>
<evidence type="ECO:0000259" key="2">
    <source>
        <dbReference type="Pfam" id="PF20705"/>
    </source>
</evidence>
<proteinExistence type="predicted"/>
<dbReference type="InterPro" id="IPR049224">
    <property type="entry name" value="DUF6821"/>
</dbReference>
<keyword evidence="1" id="KW-0472">Membrane</keyword>
<gene>
    <name evidence="3" type="ORF">HHK36_017503</name>
</gene>
<evidence type="ECO:0000313" key="4">
    <source>
        <dbReference type="Proteomes" id="UP000655225"/>
    </source>
</evidence>
<feature type="domain" description="DUF6821" evidence="2">
    <location>
        <begin position="130"/>
        <end position="309"/>
    </location>
</feature>
<dbReference type="EMBL" id="JABCRI010000011">
    <property type="protein sequence ID" value="KAF8398572.1"/>
    <property type="molecule type" value="Genomic_DNA"/>
</dbReference>
<dbReference type="InterPro" id="IPR045883">
    <property type="entry name" value="At4g13530-like"/>
</dbReference>
<reference evidence="3 4" key="1">
    <citation type="submission" date="2020-04" db="EMBL/GenBank/DDBJ databases">
        <title>Plant Genome Project.</title>
        <authorList>
            <person name="Zhang R.-G."/>
        </authorList>
    </citation>
    <scope>NUCLEOTIDE SEQUENCE [LARGE SCALE GENOMIC DNA]</scope>
    <source>
        <strain evidence="3">YNK0</strain>
        <tissue evidence="3">Leaf</tissue>
    </source>
</reference>
<comment type="caution">
    <text evidence="3">The sequence shown here is derived from an EMBL/GenBank/DDBJ whole genome shotgun (WGS) entry which is preliminary data.</text>
</comment>
<organism evidence="3 4">
    <name type="scientific">Tetracentron sinense</name>
    <name type="common">Spur-leaf</name>
    <dbReference type="NCBI Taxonomy" id="13715"/>
    <lineage>
        <taxon>Eukaryota</taxon>
        <taxon>Viridiplantae</taxon>
        <taxon>Streptophyta</taxon>
        <taxon>Embryophyta</taxon>
        <taxon>Tracheophyta</taxon>
        <taxon>Spermatophyta</taxon>
        <taxon>Magnoliopsida</taxon>
        <taxon>Trochodendrales</taxon>
        <taxon>Trochodendraceae</taxon>
        <taxon>Tetracentron</taxon>
    </lineage>
</organism>
<feature type="transmembrane region" description="Helical" evidence="1">
    <location>
        <begin position="227"/>
        <end position="248"/>
    </location>
</feature>